<dbReference type="Proteomes" id="UP000266506">
    <property type="component" value="Unassembled WGS sequence"/>
</dbReference>
<evidence type="ECO:0000313" key="3">
    <source>
        <dbReference type="Proteomes" id="UP000266506"/>
    </source>
</evidence>
<keyword evidence="1" id="KW-0812">Transmembrane</keyword>
<accession>A0A397S0C9</accession>
<comment type="caution">
    <text evidence="2">The sequence shown here is derived from an EMBL/GenBank/DDBJ whole genome shotgun (WGS) entry which is preliminary data.</text>
</comment>
<reference evidence="2 3" key="1">
    <citation type="submission" date="2018-08" db="EMBL/GenBank/DDBJ databases">
        <title>Genomic Encyclopedia of Archaeal and Bacterial Type Strains, Phase II (KMG-II): from individual species to whole genera.</title>
        <authorList>
            <person name="Goeker M."/>
        </authorList>
    </citation>
    <scope>NUCLEOTIDE SEQUENCE [LARGE SCALE GENOMIC DNA]</scope>
    <source>
        <strain evidence="2 3">ATCC 27112</strain>
    </source>
</reference>
<gene>
    <name evidence="2" type="ORF">EI71_00451</name>
</gene>
<dbReference type="RefSeq" id="WP_119015618.1">
    <property type="nucleotide sequence ID" value="NZ_QXEV01000003.1"/>
</dbReference>
<protein>
    <submittedName>
        <fullName evidence="2">Uncharacterized protein</fullName>
    </submittedName>
</protein>
<keyword evidence="1" id="KW-1133">Transmembrane helix</keyword>
<evidence type="ECO:0000256" key="1">
    <source>
        <dbReference type="SAM" id="Phobius"/>
    </source>
</evidence>
<proteinExistence type="predicted"/>
<dbReference type="AlphaFoldDB" id="A0A397S0C9"/>
<dbReference type="EMBL" id="QXEV01000003">
    <property type="protein sequence ID" value="RIA78139.1"/>
    <property type="molecule type" value="Genomic_DNA"/>
</dbReference>
<keyword evidence="1" id="KW-0472">Membrane</keyword>
<name>A0A397S0C9_9MOLU</name>
<feature type="transmembrane region" description="Helical" evidence="1">
    <location>
        <begin position="51"/>
        <end position="72"/>
    </location>
</feature>
<feature type="transmembrane region" description="Helical" evidence="1">
    <location>
        <begin position="20"/>
        <end position="45"/>
    </location>
</feature>
<sequence>MSELEVTKSEMRKCLDIKKIIINLIIYFSIYAIIFTGLYLLMYYYILDVTWWAVVVTIISVFFLIFEISNFIRLFYMLNAYKHLPCYKVKLDKVNYYLNKKIPVFACAIPTKLGIEVVETNAIYKIKDVPYYKGHQAKVLYDSKKHRIYVISLVD</sequence>
<keyword evidence="3" id="KW-1185">Reference proteome</keyword>
<evidence type="ECO:0000313" key="2">
    <source>
        <dbReference type="EMBL" id="RIA78139.1"/>
    </source>
</evidence>
<organism evidence="2 3">
    <name type="scientific">Anaeroplasma bactoclasticum</name>
    <dbReference type="NCBI Taxonomy" id="2088"/>
    <lineage>
        <taxon>Bacteria</taxon>
        <taxon>Bacillati</taxon>
        <taxon>Mycoplasmatota</taxon>
        <taxon>Mollicutes</taxon>
        <taxon>Anaeroplasmatales</taxon>
        <taxon>Anaeroplasmataceae</taxon>
        <taxon>Anaeroplasma</taxon>
    </lineage>
</organism>
<dbReference type="InParanoid" id="A0A397S0C9"/>